<dbReference type="OrthoDB" id="5839267at2759"/>
<organism evidence="1 2">
    <name type="scientific">Ancylostoma ceylanicum</name>
    <dbReference type="NCBI Taxonomy" id="53326"/>
    <lineage>
        <taxon>Eukaryota</taxon>
        <taxon>Metazoa</taxon>
        <taxon>Ecdysozoa</taxon>
        <taxon>Nematoda</taxon>
        <taxon>Chromadorea</taxon>
        <taxon>Rhabditida</taxon>
        <taxon>Rhabditina</taxon>
        <taxon>Rhabditomorpha</taxon>
        <taxon>Strongyloidea</taxon>
        <taxon>Ancylostomatidae</taxon>
        <taxon>Ancylostomatinae</taxon>
        <taxon>Ancylostoma</taxon>
    </lineage>
</organism>
<dbReference type="EMBL" id="JARK01001492">
    <property type="protein sequence ID" value="EYB95710.1"/>
    <property type="molecule type" value="Genomic_DNA"/>
</dbReference>
<comment type="caution">
    <text evidence="1">The sequence shown here is derived from an EMBL/GenBank/DDBJ whole genome shotgun (WGS) entry which is preliminary data.</text>
</comment>
<evidence type="ECO:0000313" key="2">
    <source>
        <dbReference type="Proteomes" id="UP000024635"/>
    </source>
</evidence>
<dbReference type="Proteomes" id="UP000024635">
    <property type="component" value="Unassembled WGS sequence"/>
</dbReference>
<evidence type="ECO:0000313" key="1">
    <source>
        <dbReference type="EMBL" id="EYB95710.1"/>
    </source>
</evidence>
<sequence>MVLLKSALQLLEVIEKGNYEEALSITKAANQEEGGCLTSVASDLIYRVAYCFGNQNNLQLKLLLIRLFDLLTSVPQKYRICYELLTLRTSPLLTEVLVNQLGFLINEEFLEVYELQAAGSRRGVLGKRQLERACRAPMFLPRNAAVATLVYGYLEFTVINTLTAADFPELWEQICNDLPLKLERRLCERLASVDEELWFSIVEAAHVLAFFDKIPFRVPYKFGRLVDCVLNEIASDEAAAYPFLIWYAREHPFSPKLLGHTEPTVLIPNVYDLRYLRLRLAEGICEYVNDSEYRCDGAFVKPLANALRFLHKLCDDCHGIHAAHIDIYAEMFVLLVRFIEDFDLEAHRFVIMKKSQDIIACFPMELRVLLLKRIIGRIINGTHLYLSNESKVLAWLLDQFKQNLCEKICMDELGSVFGLLESVAYDDVPASAAYYCSVLRIVKAYARDCVNMPMLAETRERLVVRVRDELLDYLQCDLMNGKTKRAAKGEQAAIVQPLCSRPLSEEESIQQLHAVLKDCEQTMADIDEVLSRSRRLH</sequence>
<accession>A0A016SZ08</accession>
<name>A0A016SZ08_9BILA</name>
<evidence type="ECO:0008006" key="3">
    <source>
        <dbReference type="Google" id="ProtNLM"/>
    </source>
</evidence>
<reference evidence="2" key="1">
    <citation type="journal article" date="2015" name="Nat. Genet.">
        <title>The genome and transcriptome of the zoonotic hookworm Ancylostoma ceylanicum identify infection-specific gene families.</title>
        <authorList>
            <person name="Schwarz E.M."/>
            <person name="Hu Y."/>
            <person name="Antoshechkin I."/>
            <person name="Miller M.M."/>
            <person name="Sternberg P.W."/>
            <person name="Aroian R.V."/>
        </authorList>
    </citation>
    <scope>NUCLEOTIDE SEQUENCE</scope>
    <source>
        <strain evidence="2">HY135</strain>
    </source>
</reference>
<protein>
    <recommendedName>
        <fullName evidence="3">Glomulin</fullName>
    </recommendedName>
</protein>
<dbReference type="AlphaFoldDB" id="A0A016SZ08"/>
<proteinExistence type="predicted"/>
<keyword evidence="2" id="KW-1185">Reference proteome</keyword>
<gene>
    <name evidence="1" type="primary">Acey_s0156.g3102</name>
    <name evidence="1" type="ORF">Y032_0156g3102</name>
</gene>